<dbReference type="InterPro" id="IPR008271">
    <property type="entry name" value="Ser/Thr_kinase_AS"/>
</dbReference>
<evidence type="ECO:0000256" key="5">
    <source>
        <dbReference type="ARBA" id="ARBA00022777"/>
    </source>
</evidence>
<evidence type="ECO:0000256" key="6">
    <source>
        <dbReference type="ARBA" id="ARBA00022840"/>
    </source>
</evidence>
<dbReference type="EMBL" id="GEDC01018443">
    <property type="protein sequence ID" value="JAS18855.1"/>
    <property type="molecule type" value="Transcribed_RNA"/>
</dbReference>
<dbReference type="InterPro" id="IPR011009">
    <property type="entry name" value="Kinase-like_dom_sf"/>
</dbReference>
<dbReference type="SMART" id="SM00220">
    <property type="entry name" value="S_TKc"/>
    <property type="match status" value="1"/>
</dbReference>
<comment type="catalytic activity">
    <reaction evidence="7">
        <text>L-threonyl-[protein] + ATP = O-phospho-L-threonyl-[protein] + ADP + H(+)</text>
        <dbReference type="Rhea" id="RHEA:46608"/>
        <dbReference type="Rhea" id="RHEA-COMP:11060"/>
        <dbReference type="Rhea" id="RHEA-COMP:11605"/>
        <dbReference type="ChEBI" id="CHEBI:15378"/>
        <dbReference type="ChEBI" id="CHEBI:30013"/>
        <dbReference type="ChEBI" id="CHEBI:30616"/>
        <dbReference type="ChEBI" id="CHEBI:61977"/>
        <dbReference type="ChEBI" id="CHEBI:456216"/>
        <dbReference type="EC" id="2.7.11.1"/>
    </reaction>
</comment>
<dbReference type="GO" id="GO:0004674">
    <property type="term" value="F:protein serine/threonine kinase activity"/>
    <property type="evidence" value="ECO:0007669"/>
    <property type="project" value="UniProtKB-KW"/>
</dbReference>
<evidence type="ECO:0000256" key="4">
    <source>
        <dbReference type="ARBA" id="ARBA00022741"/>
    </source>
</evidence>
<protein>
    <recommendedName>
        <fullName evidence="1">non-specific serine/threonine protein kinase</fullName>
        <ecNumber evidence="1">2.7.11.1</ecNumber>
    </recommendedName>
</protein>
<dbReference type="InterPro" id="IPR052239">
    <property type="entry name" value="Ser/Thr-specific_kinases"/>
</dbReference>
<evidence type="ECO:0000256" key="8">
    <source>
        <dbReference type="ARBA" id="ARBA00048679"/>
    </source>
</evidence>
<dbReference type="PROSITE" id="PS00108">
    <property type="entry name" value="PROTEIN_KINASE_ST"/>
    <property type="match status" value="1"/>
</dbReference>
<dbReference type="GO" id="GO:0005794">
    <property type="term" value="C:Golgi apparatus"/>
    <property type="evidence" value="ECO:0007669"/>
    <property type="project" value="TreeGrafter"/>
</dbReference>
<dbReference type="InterPro" id="IPR000719">
    <property type="entry name" value="Prot_kinase_dom"/>
</dbReference>
<dbReference type="PANTHER" id="PTHR45998">
    <property type="entry name" value="SERINE/THREONINE-PROTEIN KINASE 16"/>
    <property type="match status" value="1"/>
</dbReference>
<keyword evidence="2 10" id="KW-0723">Serine/threonine-protein kinase</keyword>
<dbReference type="InterPro" id="IPR017441">
    <property type="entry name" value="Protein_kinase_ATP_BS"/>
</dbReference>
<comment type="similarity">
    <text evidence="10">Belongs to the protein kinase superfamily.</text>
</comment>
<feature type="domain" description="Protein kinase" evidence="11">
    <location>
        <begin position="28"/>
        <end position="316"/>
    </location>
</feature>
<evidence type="ECO:0000256" key="10">
    <source>
        <dbReference type="RuleBase" id="RU000304"/>
    </source>
</evidence>
<gene>
    <name evidence="12" type="ORF">g.31677</name>
</gene>
<dbReference type="EC" id="2.7.11.1" evidence="1"/>
<keyword evidence="5" id="KW-0418">Kinase</keyword>
<evidence type="ECO:0000313" key="12">
    <source>
        <dbReference type="EMBL" id="JAS18855.1"/>
    </source>
</evidence>
<evidence type="ECO:0000259" key="11">
    <source>
        <dbReference type="PROSITE" id="PS50011"/>
    </source>
</evidence>
<dbReference type="GO" id="GO:0005524">
    <property type="term" value="F:ATP binding"/>
    <property type="evidence" value="ECO:0007669"/>
    <property type="project" value="UniProtKB-UniRule"/>
</dbReference>
<evidence type="ECO:0000256" key="7">
    <source>
        <dbReference type="ARBA" id="ARBA00047899"/>
    </source>
</evidence>
<accession>A0A1B6CZR2</accession>
<evidence type="ECO:0000256" key="1">
    <source>
        <dbReference type="ARBA" id="ARBA00012513"/>
    </source>
</evidence>
<dbReference type="CDD" id="cd13986">
    <property type="entry name" value="STKc_16"/>
    <property type="match status" value="1"/>
</dbReference>
<evidence type="ECO:0000256" key="9">
    <source>
        <dbReference type="PROSITE-ProRule" id="PRU10141"/>
    </source>
</evidence>
<reference evidence="12" key="1">
    <citation type="submission" date="2015-12" db="EMBL/GenBank/DDBJ databases">
        <title>De novo transcriptome assembly of four potential Pierce s Disease insect vectors from Arizona vineyards.</title>
        <authorList>
            <person name="Tassone E.E."/>
        </authorList>
    </citation>
    <scope>NUCLEOTIDE SEQUENCE</scope>
</reference>
<dbReference type="PROSITE" id="PS50011">
    <property type="entry name" value="PROTEIN_KINASE_DOM"/>
    <property type="match status" value="1"/>
</dbReference>
<dbReference type="PANTHER" id="PTHR45998:SF2">
    <property type="entry name" value="SERINE_THREONINE-PROTEIN KINASE 16"/>
    <property type="match status" value="1"/>
</dbReference>
<organism evidence="12">
    <name type="scientific">Clastoptera arizonana</name>
    <name type="common">Arizona spittle bug</name>
    <dbReference type="NCBI Taxonomy" id="38151"/>
    <lineage>
        <taxon>Eukaryota</taxon>
        <taxon>Metazoa</taxon>
        <taxon>Ecdysozoa</taxon>
        <taxon>Arthropoda</taxon>
        <taxon>Hexapoda</taxon>
        <taxon>Insecta</taxon>
        <taxon>Pterygota</taxon>
        <taxon>Neoptera</taxon>
        <taxon>Paraneoptera</taxon>
        <taxon>Hemiptera</taxon>
        <taxon>Auchenorrhyncha</taxon>
        <taxon>Cercopoidea</taxon>
        <taxon>Clastopteridae</taxon>
        <taxon>Clastoptera</taxon>
    </lineage>
</organism>
<dbReference type="AlphaFoldDB" id="A0A1B6CZR2"/>
<keyword evidence="4 9" id="KW-0547">Nucleotide-binding</keyword>
<feature type="binding site" evidence="9">
    <location>
        <position position="57"/>
    </location>
    <ligand>
        <name>ATP</name>
        <dbReference type="ChEBI" id="CHEBI:30616"/>
    </ligand>
</feature>
<name>A0A1B6CZR2_9HEMI</name>
<dbReference type="PROSITE" id="PS00107">
    <property type="entry name" value="PROTEIN_KINASE_ATP"/>
    <property type="match status" value="1"/>
</dbReference>
<comment type="catalytic activity">
    <reaction evidence="8">
        <text>L-seryl-[protein] + ATP = O-phospho-L-seryl-[protein] + ADP + H(+)</text>
        <dbReference type="Rhea" id="RHEA:17989"/>
        <dbReference type="Rhea" id="RHEA-COMP:9863"/>
        <dbReference type="Rhea" id="RHEA-COMP:11604"/>
        <dbReference type="ChEBI" id="CHEBI:15378"/>
        <dbReference type="ChEBI" id="CHEBI:29999"/>
        <dbReference type="ChEBI" id="CHEBI:30616"/>
        <dbReference type="ChEBI" id="CHEBI:83421"/>
        <dbReference type="ChEBI" id="CHEBI:456216"/>
        <dbReference type="EC" id="2.7.11.1"/>
    </reaction>
</comment>
<proteinExistence type="inferred from homology"/>
<dbReference type="SUPFAM" id="SSF56112">
    <property type="entry name" value="Protein kinase-like (PK-like)"/>
    <property type="match status" value="1"/>
</dbReference>
<evidence type="ECO:0000256" key="3">
    <source>
        <dbReference type="ARBA" id="ARBA00022679"/>
    </source>
</evidence>
<dbReference type="Gene3D" id="1.10.510.10">
    <property type="entry name" value="Transferase(Phosphotransferase) domain 1"/>
    <property type="match status" value="1"/>
</dbReference>
<sequence>MNALGLSIIMRMGCFCTKEVVTINNQKYYVCETLGEGGFSMVYLVENTRTRKRYALKKIVCHGREDQKAAMEEISYHKSLDHKNVIRCLDSTVTGSPDPVLNTTSEVLLLLPYYGCYFFQKGTLANELERRKVKSMHMEVTEVLKIFIEICEGVKAFHEAKPVPLSHRDIKTANILLDVDNSPILMDLGSVAPASVKVCGSTEAQHLQDIASERCSMPYRAPELFNVESYCMIDQRTDIWSLGCVLYAMCYFKSPFDAVYERGDSVALAVISGNISFPDITPYPEEIHELISAMLKVNPMERPYIYTIIEKSQDTLAKIKGIV</sequence>
<evidence type="ECO:0000256" key="2">
    <source>
        <dbReference type="ARBA" id="ARBA00022527"/>
    </source>
</evidence>
<keyword evidence="6 9" id="KW-0067">ATP-binding</keyword>
<keyword evidence="3" id="KW-0808">Transferase</keyword>
<dbReference type="Gene3D" id="3.30.200.20">
    <property type="entry name" value="Phosphorylase Kinase, domain 1"/>
    <property type="match status" value="1"/>
</dbReference>
<dbReference type="Pfam" id="PF00069">
    <property type="entry name" value="Pkinase"/>
    <property type="match status" value="1"/>
</dbReference>